<feature type="compositionally biased region" description="Basic and acidic residues" evidence="1">
    <location>
        <begin position="110"/>
        <end position="123"/>
    </location>
</feature>
<sequence>MDGYRVQSLVLSAQATLITLQSLSDLARKRANQDRKKSLIPTRKTPTPDKAFCATAPPSSIAHLVLPIRSGWGSRAPRSAPRPRCTPGQVMLQPLCAAQPVERIHRRRDVHASKERSAPDPRLTRGPGGTGT</sequence>
<protein>
    <submittedName>
        <fullName evidence="2">Uncharacterized protein</fullName>
    </submittedName>
</protein>
<proteinExistence type="predicted"/>
<dbReference type="Proteomes" id="UP000435112">
    <property type="component" value="Unassembled WGS sequence"/>
</dbReference>
<evidence type="ECO:0000313" key="3">
    <source>
        <dbReference type="Proteomes" id="UP000435112"/>
    </source>
</evidence>
<reference evidence="2 3" key="1">
    <citation type="submission" date="2018-09" db="EMBL/GenBank/DDBJ databases">
        <title>Genomic investigation of the strawberry pathogen Phytophthora fragariae indicates pathogenicity is determined by transcriptional variation in three key races.</title>
        <authorList>
            <person name="Adams T.M."/>
            <person name="Armitage A.D."/>
            <person name="Sobczyk M.K."/>
            <person name="Bates H.J."/>
            <person name="Dunwell J.M."/>
            <person name="Nellist C.F."/>
            <person name="Harrison R.J."/>
        </authorList>
    </citation>
    <scope>NUCLEOTIDE SEQUENCE [LARGE SCALE GENOMIC DNA]</scope>
    <source>
        <strain evidence="2 3">SCRP324</strain>
    </source>
</reference>
<dbReference type="OrthoDB" id="10366077at2759"/>
<feature type="region of interest" description="Disordered" evidence="1">
    <location>
        <begin position="99"/>
        <end position="132"/>
    </location>
</feature>
<evidence type="ECO:0000313" key="2">
    <source>
        <dbReference type="EMBL" id="KAE8988389.1"/>
    </source>
</evidence>
<accession>A0A6A3IZC6</accession>
<dbReference type="AlphaFoldDB" id="A0A6A3IZC6"/>
<dbReference type="EMBL" id="QXFU01002246">
    <property type="protein sequence ID" value="KAE8988389.1"/>
    <property type="molecule type" value="Genomic_DNA"/>
</dbReference>
<organism evidence="2 3">
    <name type="scientific">Phytophthora rubi</name>
    <dbReference type="NCBI Taxonomy" id="129364"/>
    <lineage>
        <taxon>Eukaryota</taxon>
        <taxon>Sar</taxon>
        <taxon>Stramenopiles</taxon>
        <taxon>Oomycota</taxon>
        <taxon>Peronosporomycetes</taxon>
        <taxon>Peronosporales</taxon>
        <taxon>Peronosporaceae</taxon>
        <taxon>Phytophthora</taxon>
    </lineage>
</organism>
<comment type="caution">
    <text evidence="2">The sequence shown here is derived from an EMBL/GenBank/DDBJ whole genome shotgun (WGS) entry which is preliminary data.</text>
</comment>
<name>A0A6A3IZC6_9STRA</name>
<evidence type="ECO:0000256" key="1">
    <source>
        <dbReference type="SAM" id="MobiDB-lite"/>
    </source>
</evidence>
<feature type="region of interest" description="Disordered" evidence="1">
    <location>
        <begin position="29"/>
        <end position="55"/>
    </location>
</feature>
<gene>
    <name evidence="2" type="ORF">PR002_g21787</name>
</gene>